<dbReference type="GO" id="GO:0009893">
    <property type="term" value="P:positive regulation of metabolic process"/>
    <property type="evidence" value="ECO:0007669"/>
    <property type="project" value="UniProtKB-ARBA"/>
</dbReference>
<keyword evidence="2" id="KW-0238">DNA-binding</keyword>
<evidence type="ECO:0000256" key="5">
    <source>
        <dbReference type="SAM" id="MobiDB-lite"/>
    </source>
</evidence>
<reference evidence="7" key="1">
    <citation type="journal article" date="2019" name="Beilstein J. Org. Chem.">
        <title>Nanangenines: drimane sesquiterpenoids as the dominant metabolite cohort of a novel Australian fungus, Aspergillus nanangensis.</title>
        <authorList>
            <person name="Lacey H.J."/>
            <person name="Gilchrist C.L.M."/>
            <person name="Crombie A."/>
            <person name="Kalaitzis J.A."/>
            <person name="Vuong D."/>
            <person name="Rutledge P.J."/>
            <person name="Turner P."/>
            <person name="Pitt J.I."/>
            <person name="Lacey E."/>
            <person name="Chooi Y.H."/>
            <person name="Piggott A.M."/>
        </authorList>
    </citation>
    <scope>NUCLEOTIDE SEQUENCE</scope>
    <source>
        <strain evidence="7">MST-FP2251</strain>
    </source>
</reference>
<evidence type="ECO:0000256" key="3">
    <source>
        <dbReference type="ARBA" id="ARBA00023163"/>
    </source>
</evidence>
<gene>
    <name evidence="7" type="ORF">FE257_001062</name>
</gene>
<dbReference type="GO" id="GO:0008270">
    <property type="term" value="F:zinc ion binding"/>
    <property type="evidence" value="ECO:0007669"/>
    <property type="project" value="InterPro"/>
</dbReference>
<dbReference type="EMBL" id="VCAU01000011">
    <property type="protein sequence ID" value="KAF9892660.1"/>
    <property type="molecule type" value="Genomic_DNA"/>
</dbReference>
<comment type="caution">
    <text evidence="7">The sequence shown here is derived from an EMBL/GenBank/DDBJ whole genome shotgun (WGS) entry which is preliminary data.</text>
</comment>
<reference evidence="7" key="2">
    <citation type="submission" date="2020-02" db="EMBL/GenBank/DDBJ databases">
        <authorList>
            <person name="Gilchrist C.L.M."/>
            <person name="Chooi Y.-H."/>
        </authorList>
    </citation>
    <scope>NUCLEOTIDE SEQUENCE</scope>
    <source>
        <strain evidence="7">MST-FP2251</strain>
    </source>
</reference>
<dbReference type="InterPro" id="IPR001138">
    <property type="entry name" value="Zn2Cys6_DnaBD"/>
</dbReference>
<dbReference type="SMART" id="SM00066">
    <property type="entry name" value="GAL4"/>
    <property type="match status" value="1"/>
</dbReference>
<evidence type="ECO:0000259" key="6">
    <source>
        <dbReference type="PROSITE" id="PS50048"/>
    </source>
</evidence>
<dbReference type="InterPro" id="IPR036864">
    <property type="entry name" value="Zn2-C6_fun-type_DNA-bd_sf"/>
</dbReference>
<feature type="domain" description="Zn(2)-C6 fungal-type" evidence="6">
    <location>
        <begin position="17"/>
        <end position="53"/>
    </location>
</feature>
<feature type="compositionally biased region" description="Polar residues" evidence="5">
    <location>
        <begin position="53"/>
        <end position="72"/>
    </location>
</feature>
<keyword evidence="8" id="KW-1185">Reference proteome</keyword>
<evidence type="ECO:0000313" key="7">
    <source>
        <dbReference type="EMBL" id="KAF9892660.1"/>
    </source>
</evidence>
<evidence type="ECO:0000256" key="4">
    <source>
        <dbReference type="ARBA" id="ARBA00023242"/>
    </source>
</evidence>
<keyword evidence="3" id="KW-0804">Transcription</keyword>
<dbReference type="Proteomes" id="UP001194746">
    <property type="component" value="Unassembled WGS sequence"/>
</dbReference>
<protein>
    <recommendedName>
        <fullName evidence="6">Zn(2)-C6 fungal-type domain-containing protein</fullName>
    </recommendedName>
</protein>
<dbReference type="GO" id="GO:0000981">
    <property type="term" value="F:DNA-binding transcription factor activity, RNA polymerase II-specific"/>
    <property type="evidence" value="ECO:0007669"/>
    <property type="project" value="InterPro"/>
</dbReference>
<evidence type="ECO:0000256" key="2">
    <source>
        <dbReference type="ARBA" id="ARBA00023125"/>
    </source>
</evidence>
<keyword evidence="1" id="KW-0805">Transcription regulation</keyword>
<evidence type="ECO:0000256" key="1">
    <source>
        <dbReference type="ARBA" id="ARBA00023015"/>
    </source>
</evidence>
<dbReference type="SUPFAM" id="SSF57701">
    <property type="entry name" value="Zn2/Cys6 DNA-binding domain"/>
    <property type="match status" value="1"/>
</dbReference>
<dbReference type="PROSITE" id="PS50048">
    <property type="entry name" value="ZN2_CY6_FUNGAL_2"/>
    <property type="match status" value="1"/>
</dbReference>
<evidence type="ECO:0000313" key="8">
    <source>
        <dbReference type="Proteomes" id="UP001194746"/>
    </source>
</evidence>
<sequence>MDTTLGTNDNLLGLRTSCDRCRSQKLRCVPSKTNPTGPCQRCSKSKEPRSCVFSQRLRTGRQKTTTADNPQDTPRKSKTTFAPSLPGMSTFTLSTSVSRESSVVADTPLSSGTRLQLDEKTASVGSTHDKSIMAGGWDHDGLLDPALVFASPPSPSYPDDLCADMEVFLGVRNLLPTPPDTMHPDSGGGFTVMEPAQQPGGGPLIDLASMLPIMSRYESQLHEYGGELDNYPVGDALFLSQRFHAALSGHCQLPSTSARIQMDVPTKLLTLSCYLILTRIYSLIFGYMQRYLGNLPNTHSLHDHGGPVEPFMEDIHAYRGLRLGQLQQTCFCVGCEAATRTKKAVSMLLEALGSVEGALRLPPDARVIIETSTDHRRDRTQLLDDGLMAGLINGRLHKTVREQVRELRATIEEVEDLLHGLLLYNR</sequence>
<name>A0AAD4GXF1_ASPNN</name>
<dbReference type="AlphaFoldDB" id="A0AAD4GXF1"/>
<dbReference type="Gene3D" id="4.10.240.10">
    <property type="entry name" value="Zn(2)-C6 fungal-type DNA-binding domain"/>
    <property type="match status" value="1"/>
</dbReference>
<organism evidence="7 8">
    <name type="scientific">Aspergillus nanangensis</name>
    <dbReference type="NCBI Taxonomy" id="2582783"/>
    <lineage>
        <taxon>Eukaryota</taxon>
        <taxon>Fungi</taxon>
        <taxon>Dikarya</taxon>
        <taxon>Ascomycota</taxon>
        <taxon>Pezizomycotina</taxon>
        <taxon>Eurotiomycetes</taxon>
        <taxon>Eurotiomycetidae</taxon>
        <taxon>Eurotiales</taxon>
        <taxon>Aspergillaceae</taxon>
        <taxon>Aspergillus</taxon>
        <taxon>Aspergillus subgen. Circumdati</taxon>
    </lineage>
</organism>
<keyword evidence="4" id="KW-0539">Nucleus</keyword>
<accession>A0AAD4GXF1</accession>
<feature type="region of interest" description="Disordered" evidence="5">
    <location>
        <begin position="53"/>
        <end position="87"/>
    </location>
</feature>
<dbReference type="CDD" id="cd00067">
    <property type="entry name" value="GAL4"/>
    <property type="match status" value="1"/>
</dbReference>
<dbReference type="PROSITE" id="PS00463">
    <property type="entry name" value="ZN2_CY6_FUNGAL_1"/>
    <property type="match status" value="1"/>
</dbReference>
<proteinExistence type="predicted"/>
<dbReference type="GO" id="GO:0003677">
    <property type="term" value="F:DNA binding"/>
    <property type="evidence" value="ECO:0007669"/>
    <property type="project" value="UniProtKB-KW"/>
</dbReference>